<evidence type="ECO:0000256" key="3">
    <source>
        <dbReference type="ARBA" id="ARBA00022448"/>
    </source>
</evidence>
<evidence type="ECO:0000256" key="2">
    <source>
        <dbReference type="ARBA" id="ARBA00010735"/>
    </source>
</evidence>
<accession>A0ABQ2Z8J3</accession>
<dbReference type="EMBL" id="BMXS01000025">
    <property type="protein sequence ID" value="GGY05979.1"/>
    <property type="molecule type" value="Genomic_DNA"/>
</dbReference>
<evidence type="ECO:0000256" key="5">
    <source>
        <dbReference type="ARBA" id="ARBA00022692"/>
    </source>
</evidence>
<keyword evidence="6 8" id="KW-1133">Transmembrane helix</keyword>
<protein>
    <submittedName>
        <fullName evidence="9">Branched-chain amino acid ABC transporter permease</fullName>
    </submittedName>
</protein>
<reference evidence="10" key="1">
    <citation type="journal article" date="2019" name="Int. J. Syst. Evol. Microbiol.">
        <title>The Global Catalogue of Microorganisms (GCM) 10K type strain sequencing project: providing services to taxonomists for standard genome sequencing and annotation.</title>
        <authorList>
            <consortium name="The Broad Institute Genomics Platform"/>
            <consortium name="The Broad Institute Genome Sequencing Center for Infectious Disease"/>
            <person name="Wu L."/>
            <person name="Ma J."/>
        </authorList>
    </citation>
    <scope>NUCLEOTIDE SEQUENCE [LARGE SCALE GENOMIC DNA]</scope>
    <source>
        <strain evidence="10">KCTC 22228</strain>
    </source>
</reference>
<evidence type="ECO:0000256" key="4">
    <source>
        <dbReference type="ARBA" id="ARBA00022475"/>
    </source>
</evidence>
<evidence type="ECO:0000256" key="8">
    <source>
        <dbReference type="SAM" id="Phobius"/>
    </source>
</evidence>
<dbReference type="PANTHER" id="PTHR34979">
    <property type="entry name" value="INNER MEMBRANE PROTEIN YGAZ"/>
    <property type="match status" value="1"/>
</dbReference>
<gene>
    <name evidence="9" type="ORF">GCM10007160_36950</name>
</gene>
<comment type="subcellular location">
    <subcellularLocation>
        <location evidence="1">Cell membrane</location>
        <topology evidence="1">Multi-pass membrane protein</topology>
    </subcellularLocation>
</comment>
<comment type="similarity">
    <text evidence="2">Belongs to the AzlC family.</text>
</comment>
<evidence type="ECO:0000313" key="10">
    <source>
        <dbReference type="Proteomes" id="UP000653056"/>
    </source>
</evidence>
<feature type="transmembrane region" description="Helical" evidence="8">
    <location>
        <begin position="188"/>
        <end position="205"/>
    </location>
</feature>
<keyword evidence="4" id="KW-1003">Cell membrane</keyword>
<keyword evidence="10" id="KW-1185">Reference proteome</keyword>
<dbReference type="Proteomes" id="UP000653056">
    <property type="component" value="Unassembled WGS sequence"/>
</dbReference>
<feature type="transmembrane region" description="Helical" evidence="8">
    <location>
        <begin position="20"/>
        <end position="36"/>
    </location>
</feature>
<evidence type="ECO:0000256" key="6">
    <source>
        <dbReference type="ARBA" id="ARBA00022989"/>
    </source>
</evidence>
<feature type="transmembrane region" description="Helical" evidence="8">
    <location>
        <begin position="211"/>
        <end position="227"/>
    </location>
</feature>
<keyword evidence="5 8" id="KW-0812">Transmembrane</keyword>
<feature type="transmembrane region" description="Helical" evidence="8">
    <location>
        <begin position="133"/>
        <end position="158"/>
    </location>
</feature>
<organism evidence="9 10">
    <name type="scientific">Litchfieldella qijiaojingensis</name>
    <dbReference type="NCBI Taxonomy" id="980347"/>
    <lineage>
        <taxon>Bacteria</taxon>
        <taxon>Pseudomonadati</taxon>
        <taxon>Pseudomonadota</taxon>
        <taxon>Gammaproteobacteria</taxon>
        <taxon>Oceanospirillales</taxon>
        <taxon>Halomonadaceae</taxon>
        <taxon>Litchfieldella</taxon>
    </lineage>
</organism>
<name>A0ABQ2Z8J3_9GAMM</name>
<keyword evidence="7 8" id="KW-0472">Membrane</keyword>
<dbReference type="Pfam" id="PF03591">
    <property type="entry name" value="AzlC"/>
    <property type="match status" value="1"/>
</dbReference>
<evidence type="ECO:0000313" key="9">
    <source>
        <dbReference type="EMBL" id="GGY05979.1"/>
    </source>
</evidence>
<dbReference type="InterPro" id="IPR011606">
    <property type="entry name" value="Brnchd-chn_aa_trnsp_permease"/>
</dbReference>
<dbReference type="RefSeq" id="WP_189471862.1">
    <property type="nucleotide sequence ID" value="NZ_BMXS01000025.1"/>
</dbReference>
<evidence type="ECO:0000256" key="1">
    <source>
        <dbReference type="ARBA" id="ARBA00004651"/>
    </source>
</evidence>
<comment type="caution">
    <text evidence="9">The sequence shown here is derived from an EMBL/GenBank/DDBJ whole genome shotgun (WGS) entry which is preliminary data.</text>
</comment>
<sequence>MSARLDLPGTLSGIKRMAPLSLFVIVFGLAFGVAALQRGLSGLETLLMSALVFAGASQFAALELWGPQIPLIALIATTFAINARHLLMGAALYPWLRHLPTRQRYASLTVLSDANWAMAAADHQRGETNVGMLVGGGLAIWLAWMIGTLMGVVFGSGITDPERYGLDVIMGCFLLAMLVGGKRDLSMLLPWSVAALSALAAMAWLPENSHVIVGALAGGVAGLLVPGKPQKREASA</sequence>
<evidence type="ECO:0000256" key="7">
    <source>
        <dbReference type="ARBA" id="ARBA00023136"/>
    </source>
</evidence>
<feature type="transmembrane region" description="Helical" evidence="8">
    <location>
        <begin position="164"/>
        <end position="181"/>
    </location>
</feature>
<proteinExistence type="inferred from homology"/>
<dbReference type="PANTHER" id="PTHR34979:SF1">
    <property type="entry name" value="INNER MEMBRANE PROTEIN YGAZ"/>
    <property type="match status" value="1"/>
</dbReference>
<keyword evidence="3" id="KW-0813">Transport</keyword>